<keyword evidence="3" id="KW-1185">Reference proteome</keyword>
<feature type="domain" description="ParB-like N-terminal" evidence="1">
    <location>
        <begin position="7"/>
        <end position="89"/>
    </location>
</feature>
<dbReference type="Gene3D" id="3.90.1530.10">
    <property type="entry name" value="Conserved hypothetical protein from pyrococcus furiosus pfu- 392566-001, ParB domain"/>
    <property type="match status" value="1"/>
</dbReference>
<accession>A0A0F7FIB2</accession>
<dbReference type="KEGG" id="thf:MA03_04400"/>
<dbReference type="SMART" id="SM00470">
    <property type="entry name" value="ParB"/>
    <property type="match status" value="1"/>
</dbReference>
<dbReference type="RefSeq" id="WP_052884112.1">
    <property type="nucleotide sequence ID" value="NZ_CP009961.1"/>
</dbReference>
<proteinExistence type="predicted"/>
<dbReference type="SUPFAM" id="SSF110849">
    <property type="entry name" value="ParB/Sulfiredoxin"/>
    <property type="match status" value="1"/>
</dbReference>
<dbReference type="InterPro" id="IPR036086">
    <property type="entry name" value="ParB/Sulfiredoxin_sf"/>
</dbReference>
<gene>
    <name evidence="2" type="ORF">MA03_04400</name>
</gene>
<organism evidence="2 3">
    <name type="scientific">Infirmifilum uzonense</name>
    <dbReference type="NCBI Taxonomy" id="1550241"/>
    <lineage>
        <taxon>Archaea</taxon>
        <taxon>Thermoproteota</taxon>
        <taxon>Thermoprotei</taxon>
        <taxon>Thermofilales</taxon>
        <taxon>Thermofilaceae</taxon>
        <taxon>Infirmifilum</taxon>
    </lineage>
</organism>
<dbReference type="AlphaFoldDB" id="A0A0F7FIB2"/>
<sequence length="152" mass="17876">MIYLKITLMNISELKPHEKYIEERVLFLLEDMMRTGILRKPVVAENKHNVLLDGHHRFEAFKRLGLQYIPAAVVDYQDPRIVVKSWENGYIFDKDQVLRRALKGELFPPRTTRHVVQLDGRELHISEILPDVNLPLKSFKTMPLSIGERLEF</sequence>
<evidence type="ECO:0000259" key="1">
    <source>
        <dbReference type="SMART" id="SM00470"/>
    </source>
</evidence>
<dbReference type="Proteomes" id="UP000067434">
    <property type="component" value="Chromosome"/>
</dbReference>
<reference evidence="2 3" key="1">
    <citation type="journal article" date="2015" name="Stand. Genomic Sci.">
        <title>Complete genome sequence of and proposal of Thermofilum uzonense sp. nov. a novel hyperthermophilic crenarchaeon and emended description of the genus Thermofilum.</title>
        <authorList>
            <person name="Toshchakov S.V."/>
            <person name="Korzhenkov A.A."/>
            <person name="Samarov N.I."/>
            <person name="Mazunin I.O."/>
            <person name="Mozhey O.I."/>
            <person name="Shmyr I.S."/>
            <person name="Derbikova K.S."/>
            <person name="Taranov E.A."/>
            <person name="Dominova I.N."/>
            <person name="Bonch-Osmolovskaya E.A."/>
            <person name="Patrushev M.V."/>
            <person name="Podosokorskaya O.A."/>
            <person name="Kublanov I.V."/>
        </authorList>
    </citation>
    <scope>NUCLEOTIDE SEQUENCE [LARGE SCALE GENOMIC DNA]</scope>
    <source>
        <strain evidence="2 3">1807-2</strain>
    </source>
</reference>
<evidence type="ECO:0000313" key="2">
    <source>
        <dbReference type="EMBL" id="AKG38672.1"/>
    </source>
</evidence>
<dbReference type="CDD" id="cd16400">
    <property type="entry name" value="ParB_Srx_like_nuclease"/>
    <property type="match status" value="1"/>
</dbReference>
<dbReference type="STRING" id="1550241.MA03_04400"/>
<dbReference type="InterPro" id="IPR003115">
    <property type="entry name" value="ParB_N"/>
</dbReference>
<dbReference type="HOGENOM" id="CLU_134838_0_0_2"/>
<dbReference type="EMBL" id="CP009961">
    <property type="protein sequence ID" value="AKG38672.1"/>
    <property type="molecule type" value="Genomic_DNA"/>
</dbReference>
<dbReference type="Pfam" id="PF02195">
    <property type="entry name" value="ParB_N"/>
    <property type="match status" value="1"/>
</dbReference>
<evidence type="ECO:0000313" key="3">
    <source>
        <dbReference type="Proteomes" id="UP000067434"/>
    </source>
</evidence>
<dbReference type="GeneID" id="25401445"/>
<dbReference type="OrthoDB" id="89900at2157"/>
<protein>
    <recommendedName>
        <fullName evidence="1">ParB-like N-terminal domain-containing protein</fullName>
    </recommendedName>
</protein>
<name>A0A0F7FIB2_9CREN</name>